<evidence type="ECO:0000313" key="1">
    <source>
        <dbReference type="EMBL" id="KAH3890968.1"/>
    </source>
</evidence>
<dbReference type="AlphaFoldDB" id="A0A9D4S588"/>
<gene>
    <name evidence="1" type="ORF">DPMN_015059</name>
</gene>
<sequence length="149" mass="16415">MNLQKRGSCGHIKARWDSHDTCLACTACTLLKKCAVCELWSCNIWTQSGPRRTSISRKRHKPLTDVDYPVTSLVTDDQLTFQSLDTGHDGGVVCRSSSDRMTPTIQTGDIDRGPTDRSMSDQMAAAILRSLDGDVTDHDMIGWSGPVMI</sequence>
<accession>A0A9D4S588</accession>
<comment type="caution">
    <text evidence="1">The sequence shown here is derived from an EMBL/GenBank/DDBJ whole genome shotgun (WGS) entry which is preliminary data.</text>
</comment>
<evidence type="ECO:0000313" key="2">
    <source>
        <dbReference type="Proteomes" id="UP000828390"/>
    </source>
</evidence>
<protein>
    <submittedName>
        <fullName evidence="1">Uncharacterized protein</fullName>
    </submittedName>
</protein>
<proteinExistence type="predicted"/>
<dbReference type="Proteomes" id="UP000828390">
    <property type="component" value="Unassembled WGS sequence"/>
</dbReference>
<organism evidence="1 2">
    <name type="scientific">Dreissena polymorpha</name>
    <name type="common">Zebra mussel</name>
    <name type="synonym">Mytilus polymorpha</name>
    <dbReference type="NCBI Taxonomy" id="45954"/>
    <lineage>
        <taxon>Eukaryota</taxon>
        <taxon>Metazoa</taxon>
        <taxon>Spiralia</taxon>
        <taxon>Lophotrochozoa</taxon>
        <taxon>Mollusca</taxon>
        <taxon>Bivalvia</taxon>
        <taxon>Autobranchia</taxon>
        <taxon>Heteroconchia</taxon>
        <taxon>Euheterodonta</taxon>
        <taxon>Imparidentia</taxon>
        <taxon>Neoheterodontei</taxon>
        <taxon>Myida</taxon>
        <taxon>Dreissenoidea</taxon>
        <taxon>Dreissenidae</taxon>
        <taxon>Dreissena</taxon>
    </lineage>
</organism>
<reference evidence="1" key="2">
    <citation type="submission" date="2020-11" db="EMBL/GenBank/DDBJ databases">
        <authorList>
            <person name="McCartney M.A."/>
            <person name="Auch B."/>
            <person name="Kono T."/>
            <person name="Mallez S."/>
            <person name="Becker A."/>
            <person name="Gohl D.M."/>
            <person name="Silverstein K.A.T."/>
            <person name="Koren S."/>
            <person name="Bechman K.B."/>
            <person name="Herman A."/>
            <person name="Abrahante J.E."/>
            <person name="Garbe J."/>
        </authorList>
    </citation>
    <scope>NUCLEOTIDE SEQUENCE</scope>
    <source>
        <strain evidence="1">Duluth1</strain>
        <tissue evidence="1">Whole animal</tissue>
    </source>
</reference>
<keyword evidence="2" id="KW-1185">Reference proteome</keyword>
<reference evidence="1" key="1">
    <citation type="journal article" date="2019" name="bioRxiv">
        <title>The Genome of the Zebra Mussel, Dreissena polymorpha: A Resource for Invasive Species Research.</title>
        <authorList>
            <person name="McCartney M.A."/>
            <person name="Auch B."/>
            <person name="Kono T."/>
            <person name="Mallez S."/>
            <person name="Zhang Y."/>
            <person name="Obille A."/>
            <person name="Becker A."/>
            <person name="Abrahante J.E."/>
            <person name="Garbe J."/>
            <person name="Badalamenti J.P."/>
            <person name="Herman A."/>
            <person name="Mangelson H."/>
            <person name="Liachko I."/>
            <person name="Sullivan S."/>
            <person name="Sone E.D."/>
            <person name="Koren S."/>
            <person name="Silverstein K.A.T."/>
            <person name="Beckman K.B."/>
            <person name="Gohl D.M."/>
        </authorList>
    </citation>
    <scope>NUCLEOTIDE SEQUENCE</scope>
    <source>
        <strain evidence="1">Duluth1</strain>
        <tissue evidence="1">Whole animal</tissue>
    </source>
</reference>
<name>A0A9D4S588_DREPO</name>
<dbReference type="EMBL" id="JAIWYP010000001">
    <property type="protein sequence ID" value="KAH3890968.1"/>
    <property type="molecule type" value="Genomic_DNA"/>
</dbReference>